<proteinExistence type="predicted"/>
<evidence type="ECO:0000313" key="1">
    <source>
        <dbReference type="EMBL" id="CAG6480682.1"/>
    </source>
</evidence>
<accession>A0A8D8BWK2</accession>
<protein>
    <submittedName>
        <fullName evidence="1">(northern house mosquito) hypothetical protein</fullName>
    </submittedName>
</protein>
<name>A0A8D8BWK2_CULPI</name>
<organism evidence="1">
    <name type="scientific">Culex pipiens</name>
    <name type="common">House mosquito</name>
    <dbReference type="NCBI Taxonomy" id="7175"/>
    <lineage>
        <taxon>Eukaryota</taxon>
        <taxon>Metazoa</taxon>
        <taxon>Ecdysozoa</taxon>
        <taxon>Arthropoda</taxon>
        <taxon>Hexapoda</taxon>
        <taxon>Insecta</taxon>
        <taxon>Pterygota</taxon>
        <taxon>Neoptera</taxon>
        <taxon>Endopterygota</taxon>
        <taxon>Diptera</taxon>
        <taxon>Nematocera</taxon>
        <taxon>Culicoidea</taxon>
        <taxon>Culicidae</taxon>
        <taxon>Culicinae</taxon>
        <taxon>Culicini</taxon>
        <taxon>Culex</taxon>
        <taxon>Culex</taxon>
    </lineage>
</organism>
<sequence length="166" mass="18862">MTFAPFFPVVLRDQLRLVTTLVVIEEKLAALHQQGWEVRISADQVLVGALFGENIAHDFIGDVERVQEHRFAHPCQPGVHGQEVVVGQRAAIGQRSRFYDVHGTDVIADEFVLLGWRHFQEIGQQLLAQLFRYSENAVHEARSAAVWLDHARSVLCFGSFTVWQLF</sequence>
<reference evidence="1" key="1">
    <citation type="submission" date="2021-05" db="EMBL/GenBank/DDBJ databases">
        <authorList>
            <person name="Alioto T."/>
            <person name="Alioto T."/>
            <person name="Gomez Garrido J."/>
        </authorList>
    </citation>
    <scope>NUCLEOTIDE SEQUENCE</scope>
</reference>
<dbReference type="EMBL" id="HBUE01089094">
    <property type="protein sequence ID" value="CAG6480682.1"/>
    <property type="molecule type" value="Transcribed_RNA"/>
</dbReference>
<dbReference type="AlphaFoldDB" id="A0A8D8BWK2"/>